<evidence type="ECO:0000256" key="9">
    <source>
        <dbReference type="ARBA" id="ARBA00025370"/>
    </source>
</evidence>
<feature type="region of interest" description="Disordered" evidence="11">
    <location>
        <begin position="168"/>
        <end position="187"/>
    </location>
</feature>
<dbReference type="SMART" id="SM01287">
    <property type="entry name" value="Rtt106"/>
    <property type="match status" value="1"/>
</dbReference>
<keyword evidence="7 10" id="KW-0234">DNA repair</keyword>
<dbReference type="PRINTS" id="PR00887">
    <property type="entry name" value="SSRCOGNITION"/>
</dbReference>
<dbReference type="CDD" id="cd13230">
    <property type="entry name" value="PH1_SSRP1-like"/>
    <property type="match status" value="1"/>
</dbReference>
<evidence type="ECO:0000256" key="6">
    <source>
        <dbReference type="ARBA" id="ARBA00023163"/>
    </source>
</evidence>
<evidence type="ECO:0000256" key="1">
    <source>
        <dbReference type="ARBA" id="ARBA00010060"/>
    </source>
</evidence>
<dbReference type="CDD" id="cd13231">
    <property type="entry name" value="PH2_SSRP1-like"/>
    <property type="match status" value="1"/>
</dbReference>
<dbReference type="GO" id="GO:0042393">
    <property type="term" value="F:histone binding"/>
    <property type="evidence" value="ECO:0007669"/>
    <property type="project" value="TreeGrafter"/>
</dbReference>
<accession>A0A316ZF27</accession>
<feature type="region of interest" description="Disordered" evidence="11">
    <location>
        <begin position="203"/>
        <end position="227"/>
    </location>
</feature>
<dbReference type="Pfam" id="PF21103">
    <property type="entry name" value="PH1_SSRP1-like"/>
    <property type="match status" value="1"/>
</dbReference>
<dbReference type="AlphaFoldDB" id="A0A316ZF27"/>
<gene>
    <name evidence="13" type="ORF">FA09DRAFT_328422</name>
</gene>
<dbReference type="Gene3D" id="2.30.29.220">
    <property type="entry name" value="Structure-specific recognition protein (SSRP1)"/>
    <property type="match status" value="1"/>
</dbReference>
<keyword evidence="5 10" id="KW-0805">Transcription regulation</keyword>
<dbReference type="Pfam" id="PF03531">
    <property type="entry name" value="SSrecog"/>
    <property type="match status" value="1"/>
</dbReference>
<dbReference type="GeneID" id="37269311"/>
<feature type="compositionally biased region" description="Acidic residues" evidence="11">
    <location>
        <begin position="538"/>
        <end position="551"/>
    </location>
</feature>
<dbReference type="FunFam" id="2.30.29.150:FF:000001">
    <property type="entry name" value="Fact complex subunit ssrp1"/>
    <property type="match status" value="1"/>
</dbReference>
<dbReference type="Pfam" id="PF08512">
    <property type="entry name" value="Rttp106-like_middle"/>
    <property type="match status" value="1"/>
</dbReference>
<dbReference type="GO" id="GO:0031491">
    <property type="term" value="F:nucleosome binding"/>
    <property type="evidence" value="ECO:0007669"/>
    <property type="project" value="TreeGrafter"/>
</dbReference>
<dbReference type="InterPro" id="IPR050454">
    <property type="entry name" value="RTT106/SSRP1_HistChap/FACT"/>
</dbReference>
<evidence type="ECO:0000256" key="4">
    <source>
        <dbReference type="ARBA" id="ARBA00022763"/>
    </source>
</evidence>
<feature type="domain" description="Histone chaperone RTT106/FACT complex subunit SPT16-like middle" evidence="12">
    <location>
        <begin position="392"/>
        <end position="485"/>
    </location>
</feature>
<evidence type="ECO:0000256" key="11">
    <source>
        <dbReference type="SAM" id="MobiDB-lite"/>
    </source>
</evidence>
<dbReference type="Gene3D" id="2.30.29.30">
    <property type="entry name" value="Pleckstrin-homology domain (PH domain)/Phosphotyrosine-binding domain (PTB)"/>
    <property type="match status" value="2"/>
</dbReference>
<dbReference type="PANTHER" id="PTHR45849">
    <property type="entry name" value="FACT COMPLEX SUBUNIT SSRP1"/>
    <property type="match status" value="1"/>
</dbReference>
<organism evidence="13 14">
    <name type="scientific">Tilletiopsis washingtonensis</name>
    <dbReference type="NCBI Taxonomy" id="58919"/>
    <lineage>
        <taxon>Eukaryota</taxon>
        <taxon>Fungi</taxon>
        <taxon>Dikarya</taxon>
        <taxon>Basidiomycota</taxon>
        <taxon>Ustilaginomycotina</taxon>
        <taxon>Exobasidiomycetes</taxon>
        <taxon>Entylomatales</taxon>
        <taxon>Entylomatales incertae sedis</taxon>
        <taxon>Tilletiopsis</taxon>
    </lineage>
</organism>
<protein>
    <recommendedName>
        <fullName evidence="10">FACT complex subunit POB3</fullName>
    </recommendedName>
</protein>
<dbReference type="GO" id="GO:0006281">
    <property type="term" value="P:DNA repair"/>
    <property type="evidence" value="ECO:0007669"/>
    <property type="project" value="UniProtKB-KW"/>
</dbReference>
<feature type="compositionally biased region" description="Acidic residues" evidence="11">
    <location>
        <begin position="565"/>
        <end position="577"/>
    </location>
</feature>
<keyword evidence="4 10" id="KW-0227">DNA damage</keyword>
<feature type="region of interest" description="Disordered" evidence="11">
    <location>
        <begin position="511"/>
        <end position="591"/>
    </location>
</feature>
<keyword evidence="8 10" id="KW-0539">Nucleus</keyword>
<dbReference type="InterPro" id="IPR024954">
    <property type="entry name" value="SSRP1_DD"/>
</dbReference>
<evidence type="ECO:0000256" key="5">
    <source>
        <dbReference type="ARBA" id="ARBA00023015"/>
    </source>
</evidence>
<keyword evidence="6 10" id="KW-0804">Transcription</keyword>
<dbReference type="GO" id="GO:0035101">
    <property type="term" value="C:FACT complex"/>
    <property type="evidence" value="ECO:0007669"/>
    <property type="project" value="TreeGrafter"/>
</dbReference>
<dbReference type="InterPro" id="IPR000969">
    <property type="entry name" value="SSRP1/POB3"/>
</dbReference>
<evidence type="ECO:0000256" key="7">
    <source>
        <dbReference type="ARBA" id="ARBA00023204"/>
    </source>
</evidence>
<evidence type="ECO:0000256" key="10">
    <source>
        <dbReference type="RuleBase" id="RU364013"/>
    </source>
</evidence>
<evidence type="ECO:0000256" key="3">
    <source>
        <dbReference type="ARBA" id="ARBA00022705"/>
    </source>
</evidence>
<dbReference type="Gene3D" id="2.30.29.150">
    <property type="match status" value="1"/>
</dbReference>
<evidence type="ECO:0000256" key="8">
    <source>
        <dbReference type="ARBA" id="ARBA00023242"/>
    </source>
</evidence>
<evidence type="ECO:0000313" key="14">
    <source>
        <dbReference type="Proteomes" id="UP000245946"/>
    </source>
</evidence>
<dbReference type="SUPFAM" id="SSF50729">
    <property type="entry name" value="PH domain-like"/>
    <property type="match status" value="1"/>
</dbReference>
<proteinExistence type="inferred from homology"/>
<dbReference type="InterPro" id="IPR038167">
    <property type="entry name" value="SSRP1_sf"/>
</dbReference>
<reference evidence="13 14" key="1">
    <citation type="journal article" date="2018" name="Mol. Biol. Evol.">
        <title>Broad Genomic Sampling Reveals a Smut Pathogenic Ancestry of the Fungal Clade Ustilaginomycotina.</title>
        <authorList>
            <person name="Kijpornyongpan T."/>
            <person name="Mondo S.J."/>
            <person name="Barry K."/>
            <person name="Sandor L."/>
            <person name="Lee J."/>
            <person name="Lipzen A."/>
            <person name="Pangilinan J."/>
            <person name="LaButti K."/>
            <person name="Hainaut M."/>
            <person name="Henrissat B."/>
            <person name="Grigoriev I.V."/>
            <person name="Spatafora J.W."/>
            <person name="Aime M.C."/>
        </authorList>
    </citation>
    <scope>NUCLEOTIDE SEQUENCE [LARGE SCALE GENOMIC DNA]</scope>
    <source>
        <strain evidence="13 14">MCA 4186</strain>
    </source>
</reference>
<evidence type="ECO:0000259" key="12">
    <source>
        <dbReference type="SMART" id="SM01287"/>
    </source>
</evidence>
<dbReference type="InterPro" id="IPR048993">
    <property type="entry name" value="SSRP1-like_PH1"/>
</dbReference>
<sequence>MSGQYESIYLSTGAPGAAATPGRLKISPGGVGWKADKGTSETREMIILERDAMKSFSWCRVARGYQLRVNLHKPRVEGGLSRETFDGFKRDDYEGLSKVVSENFNEVLEQIEVSARGWNWGAAKIVGDDVRFTVRDKLAFELPVAHIANSNIAGKTEVSMEFLNPDEQQPAANTGAATGSGAGKKKKIHGDQLVEMRLYVPGSASRAEDDDGSDDGRGEGEEEESAANAFHEAIKARADIGQVAGDGIIVFKEVLLLTPRGRFDVDMYPSFLRLRGKTYDYKVLYSSIKRLFLLPRPDDVHVQFVVGLEPGIRQGQTRYPYLVLQFVREEEMDAELNLDDETLEGKYEGKLKKRYEEPTFKVVTTLFRVLTGQRLIAPGADSFQSAGASSSAPCVKCNVKATDGLLYPLDKQLIWVSKQPIHVFYADIHQVVFSRVGGAVSSSKTFDLKVVQRTGPEHTFQSITREEHDALEAHFQRRKVRVKSEMNDIDPAAAVMAELSDDDEEMADIITDDDEEDGGRKRKSKAKASKASAKAADAMDEDEDSEEDEDFAASSSDGGSPSEASSDEGGAESGSDDMADKKPAKKRAKKA</sequence>
<comment type="similarity">
    <text evidence="1 10">Belongs to the SSRP1 family.</text>
</comment>
<dbReference type="OrthoDB" id="498543at2759"/>
<dbReference type="PANTHER" id="PTHR45849:SF1">
    <property type="entry name" value="FACT COMPLEX SUBUNIT SSRP1"/>
    <property type="match status" value="1"/>
</dbReference>
<dbReference type="STRING" id="58919.A0A316ZF27"/>
<evidence type="ECO:0000256" key="2">
    <source>
        <dbReference type="ARBA" id="ARBA00022454"/>
    </source>
</evidence>
<feature type="compositionally biased region" description="Low complexity" evidence="11">
    <location>
        <begin position="552"/>
        <end position="564"/>
    </location>
</feature>
<dbReference type="InterPro" id="IPR013719">
    <property type="entry name" value="RTT106/SPT16-like_middle_dom"/>
</dbReference>
<dbReference type="GO" id="GO:0006260">
    <property type="term" value="P:DNA replication"/>
    <property type="evidence" value="ECO:0007669"/>
    <property type="project" value="UniProtKB-KW"/>
</dbReference>
<comment type="subcellular location">
    <subcellularLocation>
        <location evidence="10">Nucleus</location>
    </subcellularLocation>
    <subcellularLocation>
        <location evidence="10">Chromosome</location>
    </subcellularLocation>
</comment>
<keyword evidence="14" id="KW-1185">Reference proteome</keyword>
<dbReference type="InterPro" id="IPR035417">
    <property type="entry name" value="SSRP1/POB3_N"/>
</dbReference>
<evidence type="ECO:0000313" key="13">
    <source>
        <dbReference type="EMBL" id="PWN99618.1"/>
    </source>
</evidence>
<dbReference type="Proteomes" id="UP000245946">
    <property type="component" value="Unassembled WGS sequence"/>
</dbReference>
<dbReference type="EMBL" id="KZ819287">
    <property type="protein sequence ID" value="PWN99618.1"/>
    <property type="molecule type" value="Genomic_DNA"/>
</dbReference>
<dbReference type="Pfam" id="PF17292">
    <property type="entry name" value="POB3_N"/>
    <property type="match status" value="1"/>
</dbReference>
<comment type="function">
    <text evidence="9 10">Component of the FACT complex, a general chromatin factor that acts to reorganize nucleosomes. The FACT complex is involved in multiple processes that require DNA as a template such as mRNA elongation, DNA replication and DNA repair. During transcription elongation the FACT complex acts as a histone chaperone that both destabilizes and restores nucleosomal structure. It facilitates the passage of RNA polymerase II and transcription by promoting the dissociation of one histone H2A-H2B dimer from the nucleosome, then subsequently promotes the reestablishment of the nucleosome following the passage of RNA polymerase II.</text>
</comment>
<dbReference type="GO" id="GO:0003677">
    <property type="term" value="F:DNA binding"/>
    <property type="evidence" value="ECO:0007669"/>
    <property type="project" value="InterPro"/>
</dbReference>
<dbReference type="InterPro" id="IPR011993">
    <property type="entry name" value="PH-like_dom_sf"/>
</dbReference>
<keyword evidence="3 10" id="KW-0235">DNA replication</keyword>
<name>A0A316ZF27_9BASI</name>
<dbReference type="RefSeq" id="XP_025599897.1">
    <property type="nucleotide sequence ID" value="XM_025741767.1"/>
</dbReference>
<keyword evidence="2 10" id="KW-0158">Chromosome</keyword>